<feature type="coiled-coil region" evidence="2">
    <location>
        <begin position="819"/>
        <end position="853"/>
    </location>
</feature>
<name>A0A1R2CMF8_9CILI</name>
<dbReference type="Proteomes" id="UP000187209">
    <property type="component" value="Unassembled WGS sequence"/>
</dbReference>
<evidence type="ECO:0000313" key="5">
    <source>
        <dbReference type="Proteomes" id="UP000187209"/>
    </source>
</evidence>
<dbReference type="InterPro" id="IPR056884">
    <property type="entry name" value="NPHP3-like_N"/>
</dbReference>
<dbReference type="PANTHER" id="PTHR19860:SF40">
    <property type="entry name" value="WD40 REPEAT-CONTAINING PROTEIN"/>
    <property type="match status" value="1"/>
</dbReference>
<keyword evidence="2" id="KW-0175">Coiled coil</keyword>
<protein>
    <recommendedName>
        <fullName evidence="3">Nephrocystin 3-like N-terminal domain-containing protein</fullName>
    </recommendedName>
</protein>
<evidence type="ECO:0000313" key="4">
    <source>
        <dbReference type="EMBL" id="OMJ90202.1"/>
    </source>
</evidence>
<dbReference type="OrthoDB" id="292926at2759"/>
<evidence type="ECO:0000256" key="1">
    <source>
        <dbReference type="ARBA" id="ARBA00022737"/>
    </source>
</evidence>
<evidence type="ECO:0000259" key="3">
    <source>
        <dbReference type="Pfam" id="PF24883"/>
    </source>
</evidence>
<dbReference type="SUPFAM" id="SSF52540">
    <property type="entry name" value="P-loop containing nucleoside triphosphate hydrolases"/>
    <property type="match status" value="1"/>
</dbReference>
<dbReference type="Pfam" id="PF24883">
    <property type="entry name" value="NPHP3_N"/>
    <property type="match status" value="1"/>
</dbReference>
<sequence>MKETIQSRIEVLHESYIEELKSTKVFGIDNYIQEIDAWATAISQFKTRPLVITGDIGSGKSSIIAKWIDYHTFSYKQNTNYILFHISKISSADSQYYHSLYRIYTKIRENYCIKEKARVTEDALRVNFTQWIMKAIEKKREKSVKSGNLVIIIDGVDKYLDINNKEESPDWLSNELPPSVRMIYTCSKNSRAFEHISAKVDIVIEIQPLTSPNRKMLFESLHKEFSIVQGIDEMQQKLDILPQGGNPLFVKLLLLFLHSNVQGVRRYKLPKLEEVPTVLALTLHFIDFYTGHEFKVDIIGKFFQLIALTRSGISEDELCRLSNCKRRTVISMLELFAPFLHNSGGFYILKHDIFRLAIIQKFPIEHETLHLEMIRILDDHKLTIRKIDELLFHLCESKNWMRLKDLLTQLEVFIIMYSAPYKMELYMYWVKLEQQHFDPVQEYNRALEEFVAQYSPSSKDLFMLLIQFCRFFKDLAEVESNYTSKYRHPHFRGYYELKDINLLEEIETMPGMYFANPQSGVKEDEQSPPESQVTLDQLREKMFLEKFEGTIKTPEFYYYKRWLWIQFPWCAIDVGSNFSNSMKNFTYTSDMTSAKDELNIFLSVIKLVSSKRNSSTAEISRISSIAFSNGSLTRTPTQNNKNTRGLCVLPEIKTQSILIPHIEDEIRIRPKMNLSTSMNFINPAEREYSIDIMFKELVPGNILQKIGTQVINYSNHELLVQKKETYELQKNYNKLREDFRQKSLKLEALRSQIANSLDKMKEQEEVKNKAVNVETQIEKIFDKCYRAEEEGKRLQKIVTCCIKNPTRNDEWERGLEKALENMKLLIKMELESIKTYEKETEEFEEQSKTFQNLKFQRNQVQNTTLARVTDHLQVKSKIKIKKINRKKRRLEIFSQLLRPKVTNEDKVMVQKYENAMQQIHSVKKIAKIKLKGYENMVEKLSVFRKFDDIYSLYEIIATFDKYNQLQEEIKVKRKSIEYIIREKEALELQLEYFKNKKFKDFNKPTKFSNFEEVNFLQYVAEKKLEEYAKGIDNQEYSLMKARSLIDRCWNVLKVPEKLVNEKELIKMNFNKIIARLGRYEKNARSDLFLTAEEDYSPLVDKKSRALSYDYENFTQKSTIAEIMSQNKNDPIL</sequence>
<gene>
    <name evidence="4" type="ORF">SteCoe_7499</name>
</gene>
<keyword evidence="1" id="KW-0677">Repeat</keyword>
<evidence type="ECO:0000256" key="2">
    <source>
        <dbReference type="SAM" id="Coils"/>
    </source>
</evidence>
<feature type="coiled-coil region" evidence="2">
    <location>
        <begin position="732"/>
        <end position="766"/>
    </location>
</feature>
<dbReference type="InterPro" id="IPR051191">
    <property type="entry name" value="DCAF12"/>
</dbReference>
<feature type="domain" description="Nephrocystin 3-like N-terminal" evidence="3">
    <location>
        <begin position="37"/>
        <end position="172"/>
    </location>
</feature>
<dbReference type="Gene3D" id="3.40.50.300">
    <property type="entry name" value="P-loop containing nucleotide triphosphate hydrolases"/>
    <property type="match status" value="1"/>
</dbReference>
<dbReference type="AlphaFoldDB" id="A0A1R2CMF8"/>
<comment type="caution">
    <text evidence="4">The sequence shown here is derived from an EMBL/GenBank/DDBJ whole genome shotgun (WGS) entry which is preliminary data.</text>
</comment>
<proteinExistence type="predicted"/>
<accession>A0A1R2CMF8</accession>
<dbReference type="PANTHER" id="PTHR19860">
    <property type="entry name" value="DDB1- AND CUL4-ASSOCIATED FACTOR 12-RELATED"/>
    <property type="match status" value="1"/>
</dbReference>
<organism evidence="4 5">
    <name type="scientific">Stentor coeruleus</name>
    <dbReference type="NCBI Taxonomy" id="5963"/>
    <lineage>
        <taxon>Eukaryota</taxon>
        <taxon>Sar</taxon>
        <taxon>Alveolata</taxon>
        <taxon>Ciliophora</taxon>
        <taxon>Postciliodesmatophora</taxon>
        <taxon>Heterotrichea</taxon>
        <taxon>Heterotrichida</taxon>
        <taxon>Stentoridae</taxon>
        <taxon>Stentor</taxon>
    </lineage>
</organism>
<dbReference type="EMBL" id="MPUH01000108">
    <property type="protein sequence ID" value="OMJ90202.1"/>
    <property type="molecule type" value="Genomic_DNA"/>
</dbReference>
<dbReference type="InterPro" id="IPR027417">
    <property type="entry name" value="P-loop_NTPase"/>
</dbReference>
<reference evidence="4 5" key="1">
    <citation type="submission" date="2016-11" db="EMBL/GenBank/DDBJ databases">
        <title>The macronuclear genome of Stentor coeruleus: a giant cell with tiny introns.</title>
        <authorList>
            <person name="Slabodnick M."/>
            <person name="Ruby J.G."/>
            <person name="Reiff S.B."/>
            <person name="Swart E.C."/>
            <person name="Gosai S."/>
            <person name="Prabakaran S."/>
            <person name="Witkowska E."/>
            <person name="Larue G.E."/>
            <person name="Fisher S."/>
            <person name="Freeman R.M."/>
            <person name="Gunawardena J."/>
            <person name="Chu W."/>
            <person name="Stover N.A."/>
            <person name="Gregory B.D."/>
            <person name="Nowacki M."/>
            <person name="Derisi J."/>
            <person name="Roy S.W."/>
            <person name="Marshall W.F."/>
            <person name="Sood P."/>
        </authorList>
    </citation>
    <scope>NUCLEOTIDE SEQUENCE [LARGE SCALE GENOMIC DNA]</scope>
    <source>
        <strain evidence="4">WM001</strain>
    </source>
</reference>
<keyword evidence="5" id="KW-1185">Reference proteome</keyword>